<feature type="domain" description="Bacteriophage tail tape measure N-terminal" evidence="2">
    <location>
        <begin position="267"/>
        <end position="471"/>
    </location>
</feature>
<feature type="domain" description="Bacteriophage tail tape measure C-terminal" evidence="3">
    <location>
        <begin position="858"/>
        <end position="932"/>
    </location>
</feature>
<dbReference type="Pfam" id="PF06791">
    <property type="entry name" value="TMP_2"/>
    <property type="match status" value="1"/>
</dbReference>
<feature type="coiled-coil region" evidence="1">
    <location>
        <begin position="791"/>
        <end position="856"/>
    </location>
</feature>
<evidence type="ECO:0000313" key="5">
    <source>
        <dbReference type="Proteomes" id="UP000008216"/>
    </source>
</evidence>
<dbReference type="AlphaFoldDB" id="A0A0H2YYU5"/>
<dbReference type="EMBL" id="CP000468">
    <property type="protein sequence ID" value="ABJ00831.1"/>
    <property type="molecule type" value="Genomic_DNA"/>
</dbReference>
<feature type="coiled-coil region" evidence="1">
    <location>
        <begin position="111"/>
        <end position="166"/>
    </location>
</feature>
<dbReference type="RefSeq" id="WP_000840612.1">
    <property type="nucleotide sequence ID" value="NC_008563.1"/>
</dbReference>
<keyword evidence="5" id="KW-1185">Reference proteome</keyword>
<name>A0A0H2YYU5_ECOK1</name>
<evidence type="ECO:0000313" key="4">
    <source>
        <dbReference type="EMBL" id="ABJ00831.1"/>
    </source>
</evidence>
<sequence>MAEQTSRLAIIIDSTGAKNNADNLASSLVKMTQAGETAANSAGKVTKATEDEKNALAKLKAAIDPVGAAIDTVGRRYSELKKFFDKGLIDKEEYEFLVRKLNETTEELSGVAQAQREAEKAGKLAAAQQEAQAQVFQRMLDKIDPLAAALRNLEQQQDELNAAFASGKINGSQFENYSRKIQETRRELTGEAQAEREAAKAHDEQVAALQRLIAQLDPVGTAFNRLVEQQKQLNEAKAKGMLSPEMYEELSGKLRAMRSELEVTQSQLSKTGMSAKQTAFAMRMLPAQMTDIVVGLSTGQSPFMVLMQQGGQLKDMFGGIGPAIKGVGSYVLGLINPFTLAAAAVGVLGLAYYKGSQEQDEFNKSLILTGNQLGTTSGQLADIAQRAGNAADSTTGAAAAVLNQLVRSGKVASSSLEQVTTAIVKTSEVTGISTEQLVNDFNEIAKDPVSAISKLNDQYHFLTLATYNQIKALQDEGNQQEAARIATEAYSSSMIQRTNQIKENLGYLETAWKAVADSAKWAWDSMLDIGREASLDQKISDVLRQIDEIEKNTRPGVFGLGGIGDGGAQNKKLARLKQQLGVLQAEKIAQDVLNSSINDYNKRQQEGIELRQRADAFSKQYQTREQQRASELAKLEKLKNQYSKEEYNNLIAQINERYKDPKQPKAKGYSDDAAQRMIDHLNQQNALLSSQAELTVKLSSSEQELVKWRQQIADLESRPSSKLTQDQKSLLLHREEITALMEKNVAIEKNNRLIKESAEIAAWRDSLQASIDNRQQGYDIQIAGYGVGDKNQQRQQELLRIEREYNNQRLQLERDYADKSRGMSNHVFQEKMQALNDALEREKEIVSQKNEQLDIQAGDWISGASQGFNNWLDDTKDIGAQIKSTTTQMFDGMTDALGDFVTTGKANFRSFATSVISDLSRIALKASITGIFDSISNSSSGGILGTIGSAISKFIPNAKGGVYESPSLSTYSNGIYDSPQFFAFAKGAGVFGEAGPEAIMPLTRTSDGSLGVRAINSKSGNGGRDITYAPVYQITIQNDGQNGEIGPQAIKALMGMVDQRVQGALLNMRRDGGMLSG</sequence>
<dbReference type="KEGG" id="ecv:APECO1_532"/>
<dbReference type="InterPro" id="IPR009628">
    <property type="entry name" value="Phage_tape_measure_N"/>
</dbReference>
<reference evidence="4 5" key="1">
    <citation type="journal article" date="2007" name="J. Bacteriol.">
        <title>The genome sequence of avian pathogenic Escherichia coli strain O1:K1:H7 shares strong similarities with human extraintestinal pathogenic E. coli genomes.</title>
        <authorList>
            <person name="Johnson T.J."/>
            <person name="Kariyawasam S."/>
            <person name="Wannemuehler Y."/>
            <person name="Mangiamele P."/>
            <person name="Johnson S.J."/>
            <person name="Doetkott C."/>
            <person name="Skyberg J.A."/>
            <person name="Lynne A.M."/>
            <person name="Johnson J.R."/>
            <person name="Nolan L.K."/>
        </authorList>
    </citation>
    <scope>NUCLEOTIDE SEQUENCE [LARGE SCALE GENOMIC DNA]</scope>
    <source>
        <strain evidence="4">APEC O1</strain>
    </source>
</reference>
<proteinExistence type="predicted"/>
<evidence type="ECO:0000259" key="3">
    <source>
        <dbReference type="Pfam" id="PF09718"/>
    </source>
</evidence>
<organism evidence="4 5">
    <name type="scientific">Escherichia coli O1:K1 / APEC</name>
    <dbReference type="NCBI Taxonomy" id="405955"/>
    <lineage>
        <taxon>Bacteria</taxon>
        <taxon>Pseudomonadati</taxon>
        <taxon>Pseudomonadota</taxon>
        <taxon>Gammaproteobacteria</taxon>
        <taxon>Enterobacterales</taxon>
        <taxon>Enterobacteriaceae</taxon>
        <taxon>Escherichia</taxon>
    </lineage>
</organism>
<accession>A0A0H2YYU5</accession>
<gene>
    <name evidence="4" type="primary">ynaA</name>
    <name evidence="4" type="ORF">APECO1_532</name>
</gene>
<dbReference type="Pfam" id="PF09718">
    <property type="entry name" value="Tape_meas_lam_C"/>
    <property type="match status" value="1"/>
</dbReference>
<dbReference type="HOGENOM" id="CLU_008450_0_3_6"/>
<dbReference type="InterPro" id="IPR006431">
    <property type="entry name" value="Phage_tape_meas_C"/>
</dbReference>
<dbReference type="Proteomes" id="UP000008216">
    <property type="component" value="Chromosome"/>
</dbReference>
<protein>
    <submittedName>
        <fullName evidence="4">Rac prophage predicted tail protein</fullName>
    </submittedName>
</protein>
<keyword evidence="1" id="KW-0175">Coiled coil</keyword>
<evidence type="ECO:0000259" key="2">
    <source>
        <dbReference type="Pfam" id="PF06791"/>
    </source>
</evidence>
<dbReference type="NCBIfam" id="TIGR01541">
    <property type="entry name" value="tape_meas_lam_C"/>
    <property type="match status" value="1"/>
</dbReference>
<dbReference type="Pfam" id="PF24622">
    <property type="entry name" value="TMP_4"/>
    <property type="match status" value="1"/>
</dbReference>
<evidence type="ECO:0000256" key="1">
    <source>
        <dbReference type="SAM" id="Coils"/>
    </source>
</evidence>